<evidence type="ECO:0000256" key="5">
    <source>
        <dbReference type="ARBA" id="ARBA00023004"/>
    </source>
</evidence>
<dbReference type="EMBL" id="AB872490">
    <property type="protein sequence ID" value="BAO18449.1"/>
    <property type="molecule type" value="mRNA"/>
</dbReference>
<evidence type="ECO:0000256" key="3">
    <source>
        <dbReference type="ARBA" id="ARBA00022621"/>
    </source>
</evidence>
<accession>V5YMJ8</accession>
<dbReference type="InterPro" id="IPR002336">
    <property type="entry name" value="Erythrocruorin"/>
</dbReference>
<dbReference type="Pfam" id="PF00042">
    <property type="entry name" value="Globin"/>
    <property type="match status" value="1"/>
</dbReference>
<dbReference type="PROSITE" id="PS01033">
    <property type="entry name" value="GLOBIN"/>
    <property type="match status" value="1"/>
</dbReference>
<evidence type="ECO:0000256" key="6">
    <source>
        <dbReference type="RuleBase" id="RU000356"/>
    </source>
</evidence>
<keyword evidence="7" id="KW-0732">Signal</keyword>
<organism evidence="9">
    <name type="scientific">Polypedilum nubifer</name>
    <dbReference type="NCBI Taxonomy" id="54969"/>
    <lineage>
        <taxon>Eukaryota</taxon>
        <taxon>Metazoa</taxon>
        <taxon>Ecdysozoa</taxon>
        <taxon>Arthropoda</taxon>
        <taxon>Hexapoda</taxon>
        <taxon>Insecta</taxon>
        <taxon>Pterygota</taxon>
        <taxon>Neoptera</taxon>
        <taxon>Endopterygota</taxon>
        <taxon>Diptera</taxon>
        <taxon>Nematocera</taxon>
        <taxon>Chironomoidea</taxon>
        <taxon>Chironomidae</taxon>
        <taxon>Chironominae</taxon>
        <taxon>Polypedilum</taxon>
        <taxon>Polypedilum</taxon>
    </lineage>
</organism>
<dbReference type="AlphaFoldDB" id="V5YMJ8"/>
<keyword evidence="1 6" id="KW-0813">Transport</keyword>
<dbReference type="GO" id="GO:0005833">
    <property type="term" value="C:hemoglobin complex"/>
    <property type="evidence" value="ECO:0007669"/>
    <property type="project" value="InterPro"/>
</dbReference>
<comment type="similarity">
    <text evidence="6">Belongs to the globin family.</text>
</comment>
<dbReference type="GO" id="GO:0019825">
    <property type="term" value="F:oxygen binding"/>
    <property type="evidence" value="ECO:0007669"/>
    <property type="project" value="InterPro"/>
</dbReference>
<name>V5YMJ8_9DIPT</name>
<feature type="signal peptide" evidence="7">
    <location>
        <begin position="1"/>
        <end position="15"/>
    </location>
</feature>
<proteinExistence type="evidence at transcript level"/>
<dbReference type="CDD" id="cd01040">
    <property type="entry name" value="Mb-like"/>
    <property type="match status" value="1"/>
</dbReference>
<dbReference type="Gene3D" id="1.10.490.10">
    <property type="entry name" value="Globins"/>
    <property type="match status" value="1"/>
</dbReference>
<gene>
    <name evidence="9" type="primary">PnHb23</name>
</gene>
<dbReference type="InterPro" id="IPR000971">
    <property type="entry name" value="Globin"/>
</dbReference>
<dbReference type="PANTHER" id="PTHR47217">
    <property type="entry name" value="GLOBIN-LIKE PROTEIN"/>
    <property type="match status" value="1"/>
</dbReference>
<dbReference type="SUPFAM" id="SSF46458">
    <property type="entry name" value="Globin-like"/>
    <property type="match status" value="1"/>
</dbReference>
<evidence type="ECO:0000313" key="9">
    <source>
        <dbReference type="EMBL" id="BAO18449.1"/>
    </source>
</evidence>
<evidence type="ECO:0000256" key="4">
    <source>
        <dbReference type="ARBA" id="ARBA00022723"/>
    </source>
</evidence>
<keyword evidence="5" id="KW-0408">Iron</keyword>
<feature type="domain" description="Globin" evidence="8">
    <location>
        <begin position="21"/>
        <end position="165"/>
    </location>
</feature>
<dbReference type="GO" id="GO:0005576">
    <property type="term" value="C:extracellular region"/>
    <property type="evidence" value="ECO:0007669"/>
    <property type="project" value="InterPro"/>
</dbReference>
<protein>
    <submittedName>
        <fullName evidence="9">Globin</fullName>
    </submittedName>
</protein>
<evidence type="ECO:0000256" key="7">
    <source>
        <dbReference type="SAM" id="SignalP"/>
    </source>
</evidence>
<keyword evidence="3 6" id="KW-0561">Oxygen transport</keyword>
<sequence length="170" mass="19127">MKFLVLALCVVAAVADPHWVMLDSSEVGLVKSSWDKVKTHESDILYAVFKAYPDIMNKFPKFVGKDLESLKGTADFALHATRIVSFFSQYISLLGHDNTQPAIKTILNEMGYNHANRGVSKAQFGEFRSALMSYMKSHTSWGDNVEHAWNDAFDKMYYVIFANLDGHPVA</sequence>
<dbReference type="PANTHER" id="PTHR47217:SF1">
    <property type="entry name" value="GLOBIN-LIKE PROTEIN"/>
    <property type="match status" value="1"/>
</dbReference>
<feature type="chain" id="PRO_5012633119" evidence="7">
    <location>
        <begin position="16"/>
        <end position="170"/>
    </location>
</feature>
<dbReference type="GO" id="GO:0005344">
    <property type="term" value="F:oxygen carrier activity"/>
    <property type="evidence" value="ECO:0007669"/>
    <property type="project" value="UniProtKB-KW"/>
</dbReference>
<dbReference type="PRINTS" id="PR00611">
    <property type="entry name" value="ERYTHCRUORIN"/>
</dbReference>
<keyword evidence="2 6" id="KW-0349">Heme</keyword>
<dbReference type="GO" id="GO:0020037">
    <property type="term" value="F:heme binding"/>
    <property type="evidence" value="ECO:0007669"/>
    <property type="project" value="InterPro"/>
</dbReference>
<dbReference type="InterPro" id="IPR009050">
    <property type="entry name" value="Globin-like_sf"/>
</dbReference>
<dbReference type="GO" id="GO:0046872">
    <property type="term" value="F:metal ion binding"/>
    <property type="evidence" value="ECO:0007669"/>
    <property type="project" value="UniProtKB-KW"/>
</dbReference>
<reference evidence="9" key="1">
    <citation type="submission" date="2013-11" db="EMBL/GenBank/DDBJ databases">
        <title>The genome of the anhydrobiotic midge reveals evolution of complete desiccation tolerance.</title>
        <authorList>
            <person name="Gusev O."/>
            <person name="Suetsugu Y."/>
            <person name="Cornette R."/>
            <person name="Kawashima T."/>
            <person name="Logacheva M."/>
            <person name="Kondrashov A."/>
            <person name="Penin A."/>
            <person name="Hatanaka R."/>
            <person name="Kikuta S."/>
            <person name="Shimura S."/>
            <person name="Katayose Y."/>
            <person name="Matsumoto T."/>
            <person name="Shagimardanova E."/>
            <person name="Alexeev D."/>
            <person name="Govorun V."/>
            <person name="Wisecaver J."/>
            <person name="Mikheyev A."/>
            <person name="Koyanagi R."/>
            <person name="Nishiyama T."/>
            <person name="Shigenobu S."/>
            <person name="Shibata F.T."/>
            <person name="Galygina V."/>
            <person name="Hasebe M."/>
            <person name="Okuda T."/>
            <person name="Satoh N."/>
            <person name="Kikawada T."/>
        </authorList>
    </citation>
    <scope>NUCLEOTIDE SEQUENCE</scope>
</reference>
<evidence type="ECO:0000256" key="2">
    <source>
        <dbReference type="ARBA" id="ARBA00022617"/>
    </source>
</evidence>
<evidence type="ECO:0000256" key="1">
    <source>
        <dbReference type="ARBA" id="ARBA00022448"/>
    </source>
</evidence>
<evidence type="ECO:0000259" key="8">
    <source>
        <dbReference type="PROSITE" id="PS01033"/>
    </source>
</evidence>
<keyword evidence="4" id="KW-0479">Metal-binding</keyword>
<dbReference type="InterPro" id="IPR012292">
    <property type="entry name" value="Globin/Proto"/>
</dbReference>
<dbReference type="InterPro" id="IPR044399">
    <property type="entry name" value="Mb-like_M"/>
</dbReference>